<comment type="subcellular location">
    <subcellularLocation>
        <location evidence="1">Membrane</location>
        <topology evidence="1">Multi-pass membrane protein</topology>
    </subcellularLocation>
</comment>
<dbReference type="EMBL" id="CP043424">
    <property type="protein sequence ID" value="QIW12554.1"/>
    <property type="molecule type" value="Genomic_DNA"/>
</dbReference>
<dbReference type="AlphaFoldDB" id="A0A2Z4Y082"/>
<keyword evidence="3 6" id="KW-0812">Transmembrane</keyword>
<evidence type="ECO:0000256" key="3">
    <source>
        <dbReference type="ARBA" id="ARBA00022692"/>
    </source>
</evidence>
<proteinExistence type="inferred from homology"/>
<gene>
    <name evidence="7" type="ORF">CDH04_07770</name>
    <name evidence="8" type="ORF">FZC43_07775</name>
</gene>
<dbReference type="RefSeq" id="WP_112870487.1">
    <property type="nucleotide sequence ID" value="NZ_CP043424.1"/>
</dbReference>
<feature type="transmembrane region" description="Helical" evidence="6">
    <location>
        <begin position="311"/>
        <end position="331"/>
    </location>
</feature>
<evidence type="ECO:0000256" key="1">
    <source>
        <dbReference type="ARBA" id="ARBA00004141"/>
    </source>
</evidence>
<evidence type="ECO:0000313" key="7">
    <source>
        <dbReference type="EMBL" id="AXA34308.1"/>
    </source>
</evidence>
<reference evidence="7 9" key="1">
    <citation type="submission" date="2017-06" db="EMBL/GenBank/DDBJ databases">
        <title>Complete genome of Francisella adeliensis.</title>
        <authorList>
            <person name="Vallesi A."/>
            <person name="Sjodin A."/>
        </authorList>
    </citation>
    <scope>NUCLEOTIDE SEQUENCE [LARGE SCALE GENOMIC DNA]</scope>
    <source>
        <strain evidence="7 9">FDC440</strain>
    </source>
</reference>
<evidence type="ECO:0000256" key="5">
    <source>
        <dbReference type="ARBA" id="ARBA00023136"/>
    </source>
</evidence>
<evidence type="ECO:0000313" key="8">
    <source>
        <dbReference type="EMBL" id="QIW12554.1"/>
    </source>
</evidence>
<feature type="transmembrane region" description="Helical" evidence="6">
    <location>
        <begin position="37"/>
        <end position="59"/>
    </location>
</feature>
<evidence type="ECO:0000313" key="9">
    <source>
        <dbReference type="Proteomes" id="UP000251120"/>
    </source>
</evidence>
<feature type="transmembrane region" description="Helical" evidence="6">
    <location>
        <begin position="406"/>
        <end position="425"/>
    </location>
</feature>
<dbReference type="EMBL" id="CP021781">
    <property type="protein sequence ID" value="AXA34308.1"/>
    <property type="molecule type" value="Genomic_DNA"/>
</dbReference>
<feature type="transmembrane region" description="Helical" evidence="6">
    <location>
        <begin position="240"/>
        <end position="257"/>
    </location>
</feature>
<dbReference type="KEGG" id="fad:CDH04_07770"/>
<dbReference type="NCBIfam" id="TIGR00797">
    <property type="entry name" value="matE"/>
    <property type="match status" value="1"/>
</dbReference>
<protein>
    <submittedName>
        <fullName evidence="8">MATE family efflux transporter</fullName>
    </submittedName>
    <submittedName>
        <fullName evidence="7">Multidrug transporter MATE</fullName>
    </submittedName>
</protein>
<dbReference type="PANTHER" id="PTHR42893">
    <property type="entry name" value="PROTEIN DETOXIFICATION 44, CHLOROPLASTIC-RELATED"/>
    <property type="match status" value="1"/>
</dbReference>
<reference evidence="8 10" key="2">
    <citation type="submission" date="2019-08" db="EMBL/GenBank/DDBJ databases">
        <title>Complete genome sequences of Francisella adeliensis (FSC1325 and FSC1326).</title>
        <authorList>
            <person name="Ohrman C."/>
            <person name="Uneklint I."/>
            <person name="Vallesi A."/>
            <person name="Karlsson L."/>
            <person name="Sjodin A."/>
        </authorList>
    </citation>
    <scope>NUCLEOTIDE SEQUENCE [LARGE SCALE GENOMIC DNA]</scope>
    <source>
        <strain evidence="8 10">FSC1325</strain>
    </source>
</reference>
<feature type="transmembrane region" description="Helical" evidence="6">
    <location>
        <begin position="80"/>
        <end position="110"/>
    </location>
</feature>
<dbReference type="GO" id="GO:0005886">
    <property type="term" value="C:plasma membrane"/>
    <property type="evidence" value="ECO:0007669"/>
    <property type="project" value="TreeGrafter"/>
</dbReference>
<evidence type="ECO:0000313" key="10">
    <source>
        <dbReference type="Proteomes" id="UP000681131"/>
    </source>
</evidence>
<feature type="transmembrane region" description="Helical" evidence="6">
    <location>
        <begin position="180"/>
        <end position="205"/>
    </location>
</feature>
<dbReference type="OrthoDB" id="9789527at2"/>
<keyword evidence="10" id="KW-1185">Reference proteome</keyword>
<evidence type="ECO:0000256" key="6">
    <source>
        <dbReference type="SAM" id="Phobius"/>
    </source>
</evidence>
<keyword evidence="4 6" id="KW-1133">Transmembrane helix</keyword>
<organism evidence="7 9">
    <name type="scientific">Francisella adeliensis</name>
    <dbReference type="NCBI Taxonomy" id="2007306"/>
    <lineage>
        <taxon>Bacteria</taxon>
        <taxon>Pseudomonadati</taxon>
        <taxon>Pseudomonadota</taxon>
        <taxon>Gammaproteobacteria</taxon>
        <taxon>Thiotrichales</taxon>
        <taxon>Francisellaceae</taxon>
        <taxon>Francisella</taxon>
    </lineage>
</organism>
<feature type="transmembrane region" description="Helical" evidence="6">
    <location>
        <begin position="351"/>
        <end position="369"/>
    </location>
</feature>
<dbReference type="CDD" id="cd13136">
    <property type="entry name" value="MATE_DinF_like"/>
    <property type="match status" value="1"/>
</dbReference>
<dbReference type="InterPro" id="IPR044644">
    <property type="entry name" value="DinF-like"/>
</dbReference>
<evidence type="ECO:0000256" key="4">
    <source>
        <dbReference type="ARBA" id="ARBA00022989"/>
    </source>
</evidence>
<dbReference type="InterPro" id="IPR002528">
    <property type="entry name" value="MATE_fam"/>
</dbReference>
<dbReference type="Proteomes" id="UP000681131">
    <property type="component" value="Chromosome"/>
</dbReference>
<comment type="similarity">
    <text evidence="2">Belongs to the multi antimicrobial extrusion (MATE) (TC 2.A.66.1) family.</text>
</comment>
<dbReference type="GO" id="GO:0015297">
    <property type="term" value="F:antiporter activity"/>
    <property type="evidence" value="ECO:0007669"/>
    <property type="project" value="InterPro"/>
</dbReference>
<feature type="transmembrane region" description="Helical" evidence="6">
    <location>
        <begin position="277"/>
        <end position="299"/>
    </location>
</feature>
<accession>A0A2Z4Y082</accession>
<keyword evidence="5 6" id="KW-0472">Membrane</keyword>
<dbReference type="PANTHER" id="PTHR42893:SF46">
    <property type="entry name" value="PROTEIN DETOXIFICATION 44, CHLOROPLASTIC"/>
    <property type="match status" value="1"/>
</dbReference>
<evidence type="ECO:0000256" key="2">
    <source>
        <dbReference type="ARBA" id="ARBA00010199"/>
    </source>
</evidence>
<feature type="transmembrane region" description="Helical" evidence="6">
    <location>
        <begin position="122"/>
        <end position="148"/>
    </location>
</feature>
<feature type="transmembrane region" description="Helical" evidence="6">
    <location>
        <begin position="155"/>
        <end position="174"/>
    </location>
</feature>
<dbReference type="GO" id="GO:0042910">
    <property type="term" value="F:xenobiotic transmembrane transporter activity"/>
    <property type="evidence" value="ECO:0007669"/>
    <property type="project" value="InterPro"/>
</dbReference>
<feature type="transmembrane region" description="Helical" evidence="6">
    <location>
        <begin position="381"/>
        <end position="400"/>
    </location>
</feature>
<dbReference type="Proteomes" id="UP000251120">
    <property type="component" value="Chromosome"/>
</dbReference>
<sequence length="438" mass="49291">MHKKIFLLSLPLMLSNTTLPVVGMVNTALIGHLHSSSYLAATGLGVSVITVICFLFAFFRMSITGLVAQTPISDDRDTELAILVMRASIIAVILSVFVYVIKPFILLFLLKVISVDNEVKKLFIAFYNIGIYTLWFALLNYIFIGFFIGINHTKVVLKSSLILMASGISFSLIFVKVYDFNVIGIALSLVFSYFINFVFLSVVACRYFSAKGVKFNQVIYKSDFLKFSEYTPFLKLNTNIFIRSVCLLLAFNSFYLFSSHYGKDVLAANTILMEVGLFVALFLDALANVTESLVASAYVEKSQNKFNEIINKTFIQCIAIAFALTCFYGIFSEQIIGLFTSIESVKIQINNYIMFSIALPLVASFSFWIDGVFVGLLKTTVMRNAMVLSAIVYLLSVYLLSGFQNYGLWISLLIFYVARTVFLYLPLKVYLKKSFFAR</sequence>
<name>A0A2Z4Y082_9GAMM</name>
<dbReference type="Pfam" id="PF01554">
    <property type="entry name" value="MatE"/>
    <property type="match status" value="2"/>
</dbReference>